<evidence type="ECO:0000256" key="1">
    <source>
        <dbReference type="ARBA" id="ARBA00005375"/>
    </source>
</evidence>
<keyword evidence="6" id="KW-1133">Transmembrane helix</keyword>
<gene>
    <name evidence="7" type="ORF">ABEB36_010079</name>
</gene>
<name>A0ABD1EIF8_HYPHA</name>
<dbReference type="EMBL" id="JBDJPC010000007">
    <property type="protein sequence ID" value="KAL1494487.1"/>
    <property type="molecule type" value="Genomic_DNA"/>
</dbReference>
<keyword evidence="6" id="KW-0812">Transmembrane</keyword>
<dbReference type="Gene3D" id="3.40.50.1240">
    <property type="entry name" value="Phosphoglycerate mutase-like"/>
    <property type="match status" value="1"/>
</dbReference>
<keyword evidence="8" id="KW-1185">Reference proteome</keyword>
<feature type="transmembrane region" description="Helical" evidence="6">
    <location>
        <begin position="7"/>
        <end position="29"/>
    </location>
</feature>
<evidence type="ECO:0000256" key="4">
    <source>
        <dbReference type="ARBA" id="ARBA00040357"/>
    </source>
</evidence>
<evidence type="ECO:0000256" key="5">
    <source>
        <dbReference type="ARBA" id="ARBA00041499"/>
    </source>
</evidence>
<dbReference type="Pfam" id="PF00328">
    <property type="entry name" value="His_Phos_2"/>
    <property type="match status" value="2"/>
</dbReference>
<dbReference type="InterPro" id="IPR029033">
    <property type="entry name" value="His_PPase_superfam"/>
</dbReference>
<evidence type="ECO:0000256" key="3">
    <source>
        <dbReference type="ARBA" id="ARBA00036311"/>
    </source>
</evidence>
<evidence type="ECO:0000313" key="8">
    <source>
        <dbReference type="Proteomes" id="UP001566132"/>
    </source>
</evidence>
<dbReference type="AlphaFoldDB" id="A0ABD1EIF8"/>
<sequence>MILQNRAVNCYFILIVWILLAILGFYKFLDRNHDVSPLAPVVTKLFRNLGISSGKSRKIFGICNFPEDIYQGNEGIFDGQWSLKGTIILIRHGDRGPLQHLKQITDINCNTPETNIITSYKSYLHNLTVTGKLQWTGLGPFHNFPLLPPHPDRCLLGQLTMQGVSQLLNLGLILRRSYESVWPQLLRLRDDQILVYSTRYRRTFQSAIAFLFGLISNETLAKLTIFESQSMSFCFKDCECPITDSLKKLVHKSELHQLQHHPAVDTLSQNTGKLLLSTDAEHSPLMKDPNVIRDSLLAFVCHKTGLPCEDPTNCIRKGNVAGIITYTEWINFQKWKNVHWKRLCLLKSYGQIRHIVQQMLHFVGSNGPKLVLYSGHDFTLLQLATALGLANDPLLLRYASRLIFEVYQDNRAIGNNEEKAIYFRLLSNGRDVTKQIIFCRNLVNLDRSSALCRIEDIVRFLHDDYFSSLNVTNFKDACIKKGENSENDFLQF</sequence>
<dbReference type="GO" id="GO:0016791">
    <property type="term" value="F:phosphatase activity"/>
    <property type="evidence" value="ECO:0007669"/>
    <property type="project" value="UniProtKB-ARBA"/>
</dbReference>
<protein>
    <recommendedName>
        <fullName evidence="4">2-phosphoxylose phosphatase 1</fullName>
    </recommendedName>
    <alternativeName>
        <fullName evidence="5">Acid phosphatase-like protein 2</fullName>
    </alternativeName>
</protein>
<comment type="caution">
    <text evidence="7">The sequence shown here is derived from an EMBL/GenBank/DDBJ whole genome shotgun (WGS) entry which is preliminary data.</text>
</comment>
<dbReference type="InterPro" id="IPR050645">
    <property type="entry name" value="Histidine_acid_phosphatase"/>
</dbReference>
<dbReference type="PANTHER" id="PTHR11567">
    <property type="entry name" value="ACID PHOSPHATASE-RELATED"/>
    <property type="match status" value="1"/>
</dbReference>
<dbReference type="Proteomes" id="UP001566132">
    <property type="component" value="Unassembled WGS sequence"/>
</dbReference>
<keyword evidence="2" id="KW-0378">Hydrolase</keyword>
<dbReference type="SUPFAM" id="SSF53254">
    <property type="entry name" value="Phosphoglycerate mutase-like"/>
    <property type="match status" value="1"/>
</dbReference>
<evidence type="ECO:0000313" key="7">
    <source>
        <dbReference type="EMBL" id="KAL1494487.1"/>
    </source>
</evidence>
<organism evidence="7 8">
    <name type="scientific">Hypothenemus hampei</name>
    <name type="common">Coffee berry borer</name>
    <dbReference type="NCBI Taxonomy" id="57062"/>
    <lineage>
        <taxon>Eukaryota</taxon>
        <taxon>Metazoa</taxon>
        <taxon>Ecdysozoa</taxon>
        <taxon>Arthropoda</taxon>
        <taxon>Hexapoda</taxon>
        <taxon>Insecta</taxon>
        <taxon>Pterygota</taxon>
        <taxon>Neoptera</taxon>
        <taxon>Endopterygota</taxon>
        <taxon>Coleoptera</taxon>
        <taxon>Polyphaga</taxon>
        <taxon>Cucujiformia</taxon>
        <taxon>Curculionidae</taxon>
        <taxon>Scolytinae</taxon>
        <taxon>Hypothenemus</taxon>
    </lineage>
</organism>
<comment type="similarity">
    <text evidence="1">Belongs to the histidine acid phosphatase family.</text>
</comment>
<comment type="catalytic activity">
    <reaction evidence="3">
        <text>3-O-[beta-D-GlcA-(1-&gt;3)-beta-D-Gal-(1-&gt;3)-beta-D-Gal-(1-&gt;4)-beta-D-2-O-P-Xyl]-L-seryl-[protein] + H2O = 3-O-(beta-D-GlcA-(1-&gt;3)-beta-D-Gal-(1-&gt;3)-beta-D-Gal-(1-&gt;4)-beta-D-Xyl)-L-seryl-[protein] + phosphate</text>
        <dbReference type="Rhea" id="RHEA:56512"/>
        <dbReference type="Rhea" id="RHEA-COMP:12573"/>
        <dbReference type="Rhea" id="RHEA-COMP:14559"/>
        <dbReference type="ChEBI" id="CHEBI:15377"/>
        <dbReference type="ChEBI" id="CHEBI:43474"/>
        <dbReference type="ChEBI" id="CHEBI:132093"/>
        <dbReference type="ChEBI" id="CHEBI:140495"/>
    </reaction>
</comment>
<evidence type="ECO:0000256" key="2">
    <source>
        <dbReference type="ARBA" id="ARBA00022801"/>
    </source>
</evidence>
<proteinExistence type="inferred from homology"/>
<dbReference type="CDD" id="cd07061">
    <property type="entry name" value="HP_HAP_like"/>
    <property type="match status" value="1"/>
</dbReference>
<keyword evidence="6" id="KW-0472">Membrane</keyword>
<dbReference type="InterPro" id="IPR000560">
    <property type="entry name" value="His_Pase_clade-2"/>
</dbReference>
<reference evidence="7 8" key="1">
    <citation type="submission" date="2024-05" db="EMBL/GenBank/DDBJ databases">
        <title>Genetic variation in Jamaican populations of the coffee berry borer (Hypothenemus hampei).</title>
        <authorList>
            <person name="Errbii M."/>
            <person name="Myrie A."/>
        </authorList>
    </citation>
    <scope>NUCLEOTIDE SEQUENCE [LARGE SCALE GENOMIC DNA]</scope>
    <source>
        <strain evidence="7">JA-Hopewell-2020-01-JO</strain>
        <tissue evidence="7">Whole body</tissue>
    </source>
</reference>
<accession>A0ABD1EIF8</accession>
<dbReference type="PANTHER" id="PTHR11567:SF110">
    <property type="entry name" value="2-PHOSPHOXYLOSE PHOSPHATASE 1"/>
    <property type="match status" value="1"/>
</dbReference>
<evidence type="ECO:0000256" key="6">
    <source>
        <dbReference type="SAM" id="Phobius"/>
    </source>
</evidence>